<proteinExistence type="predicted"/>
<dbReference type="EMBL" id="MNCJ02000331">
    <property type="protein sequence ID" value="KAF5760423.1"/>
    <property type="molecule type" value="Genomic_DNA"/>
</dbReference>
<reference evidence="1" key="1">
    <citation type="journal article" date="2017" name="Nature">
        <title>The sunflower genome provides insights into oil metabolism, flowering and Asterid evolution.</title>
        <authorList>
            <person name="Badouin H."/>
            <person name="Gouzy J."/>
            <person name="Grassa C.J."/>
            <person name="Murat F."/>
            <person name="Staton S.E."/>
            <person name="Cottret L."/>
            <person name="Lelandais-Briere C."/>
            <person name="Owens G.L."/>
            <person name="Carrere S."/>
            <person name="Mayjonade B."/>
            <person name="Legrand L."/>
            <person name="Gill N."/>
            <person name="Kane N.C."/>
            <person name="Bowers J.E."/>
            <person name="Hubner S."/>
            <person name="Bellec A."/>
            <person name="Berard A."/>
            <person name="Berges H."/>
            <person name="Blanchet N."/>
            <person name="Boniface M.C."/>
            <person name="Brunel D."/>
            <person name="Catrice O."/>
            <person name="Chaidir N."/>
            <person name="Claudel C."/>
            <person name="Donnadieu C."/>
            <person name="Faraut T."/>
            <person name="Fievet G."/>
            <person name="Helmstetter N."/>
            <person name="King M."/>
            <person name="Knapp S.J."/>
            <person name="Lai Z."/>
            <person name="Le Paslier M.C."/>
            <person name="Lippi Y."/>
            <person name="Lorenzon L."/>
            <person name="Mandel J.R."/>
            <person name="Marage G."/>
            <person name="Marchand G."/>
            <person name="Marquand E."/>
            <person name="Bret-Mestries E."/>
            <person name="Morien E."/>
            <person name="Nambeesan S."/>
            <person name="Nguyen T."/>
            <person name="Pegot-Espagnet P."/>
            <person name="Pouilly N."/>
            <person name="Raftis F."/>
            <person name="Sallet E."/>
            <person name="Schiex T."/>
            <person name="Thomas J."/>
            <person name="Vandecasteele C."/>
            <person name="Vares D."/>
            <person name="Vear F."/>
            <person name="Vautrin S."/>
            <person name="Crespi M."/>
            <person name="Mangin B."/>
            <person name="Burke J.M."/>
            <person name="Salse J."/>
            <person name="Munos S."/>
            <person name="Vincourt P."/>
            <person name="Rieseberg L.H."/>
            <person name="Langlade N.B."/>
        </authorList>
    </citation>
    <scope>NUCLEOTIDE SEQUENCE</scope>
    <source>
        <tissue evidence="1">Leaves</tissue>
    </source>
</reference>
<keyword evidence="2" id="KW-1185">Reference proteome</keyword>
<evidence type="ECO:0000313" key="2">
    <source>
        <dbReference type="Proteomes" id="UP000215914"/>
    </source>
</evidence>
<sequence>MAWFNYNGRGGEGREGEGFLTREHTVRVKLFVLFFGLLSENFPHSNQE</sequence>
<reference evidence="1" key="2">
    <citation type="submission" date="2020-06" db="EMBL/GenBank/DDBJ databases">
        <title>Helianthus annuus Genome sequencing and assembly Release 2.</title>
        <authorList>
            <person name="Gouzy J."/>
            <person name="Langlade N."/>
            <person name="Munos S."/>
        </authorList>
    </citation>
    <scope>NUCLEOTIDE SEQUENCE</scope>
    <source>
        <tissue evidence="1">Leaves</tissue>
    </source>
</reference>
<gene>
    <name evidence="1" type="ORF">HanXRQr2_Chr16g0753321</name>
</gene>
<organism evidence="1 2">
    <name type="scientific">Helianthus annuus</name>
    <name type="common">Common sunflower</name>
    <dbReference type="NCBI Taxonomy" id="4232"/>
    <lineage>
        <taxon>Eukaryota</taxon>
        <taxon>Viridiplantae</taxon>
        <taxon>Streptophyta</taxon>
        <taxon>Embryophyta</taxon>
        <taxon>Tracheophyta</taxon>
        <taxon>Spermatophyta</taxon>
        <taxon>Magnoliopsida</taxon>
        <taxon>eudicotyledons</taxon>
        <taxon>Gunneridae</taxon>
        <taxon>Pentapetalae</taxon>
        <taxon>asterids</taxon>
        <taxon>campanulids</taxon>
        <taxon>Asterales</taxon>
        <taxon>Asteraceae</taxon>
        <taxon>Asteroideae</taxon>
        <taxon>Heliantheae alliance</taxon>
        <taxon>Heliantheae</taxon>
        <taxon>Helianthus</taxon>
    </lineage>
</organism>
<dbReference type="Gramene" id="mRNA:HanXRQr2_Chr16g0753321">
    <property type="protein sequence ID" value="mRNA:HanXRQr2_Chr16g0753321"/>
    <property type="gene ID" value="HanXRQr2_Chr16g0753321"/>
</dbReference>
<dbReference type="AlphaFoldDB" id="A0A9K3GZ20"/>
<name>A0A9K3GZ20_HELAN</name>
<evidence type="ECO:0000313" key="1">
    <source>
        <dbReference type="EMBL" id="KAF5760423.1"/>
    </source>
</evidence>
<comment type="caution">
    <text evidence="1">The sequence shown here is derived from an EMBL/GenBank/DDBJ whole genome shotgun (WGS) entry which is preliminary data.</text>
</comment>
<accession>A0A9K3GZ20</accession>
<protein>
    <submittedName>
        <fullName evidence="1">Uncharacterized protein</fullName>
    </submittedName>
</protein>
<dbReference type="Proteomes" id="UP000215914">
    <property type="component" value="Unassembled WGS sequence"/>
</dbReference>